<keyword evidence="3" id="KW-0998">Cell outer membrane</keyword>
<dbReference type="InterPro" id="IPR011659">
    <property type="entry name" value="WD40"/>
</dbReference>
<feature type="compositionally biased region" description="Acidic residues" evidence="6">
    <location>
        <begin position="642"/>
        <end position="664"/>
    </location>
</feature>
<dbReference type="PRINTS" id="PR01021">
    <property type="entry name" value="OMPADOMAIN"/>
</dbReference>
<dbReference type="InterPro" id="IPR050330">
    <property type="entry name" value="Bact_OuterMem_StrucFunc"/>
</dbReference>
<evidence type="ECO:0000313" key="8">
    <source>
        <dbReference type="EMBL" id="MCV9387964.1"/>
    </source>
</evidence>
<dbReference type="PROSITE" id="PS51257">
    <property type="entry name" value="PROKAR_LIPOPROTEIN"/>
    <property type="match status" value="1"/>
</dbReference>
<dbReference type="InterPro" id="IPR036737">
    <property type="entry name" value="OmpA-like_sf"/>
</dbReference>
<name>A0ABT3CWP7_9BACT</name>
<evidence type="ECO:0000256" key="6">
    <source>
        <dbReference type="SAM" id="MobiDB-lite"/>
    </source>
</evidence>
<evidence type="ECO:0000256" key="2">
    <source>
        <dbReference type="ARBA" id="ARBA00023136"/>
    </source>
</evidence>
<dbReference type="InterPro" id="IPR011042">
    <property type="entry name" value="6-blade_b-propeller_TolB-like"/>
</dbReference>
<dbReference type="PANTHER" id="PTHR30329:SF21">
    <property type="entry name" value="LIPOPROTEIN YIAD-RELATED"/>
    <property type="match status" value="1"/>
</dbReference>
<keyword evidence="9" id="KW-1185">Reference proteome</keyword>
<dbReference type="Gene3D" id="2.120.10.30">
    <property type="entry name" value="TolB, C-terminal domain"/>
    <property type="match status" value="1"/>
</dbReference>
<dbReference type="EMBL" id="JAOYOD010000001">
    <property type="protein sequence ID" value="MCV9387964.1"/>
    <property type="molecule type" value="Genomic_DNA"/>
</dbReference>
<evidence type="ECO:0000256" key="1">
    <source>
        <dbReference type="ARBA" id="ARBA00004442"/>
    </source>
</evidence>
<keyword evidence="5" id="KW-0175">Coiled coil</keyword>
<feature type="region of interest" description="Disordered" evidence="6">
    <location>
        <begin position="641"/>
        <end position="678"/>
    </location>
</feature>
<dbReference type="SUPFAM" id="SSF48452">
    <property type="entry name" value="TPR-like"/>
    <property type="match status" value="1"/>
</dbReference>
<dbReference type="Proteomes" id="UP001300692">
    <property type="component" value="Unassembled WGS sequence"/>
</dbReference>
<dbReference type="InterPro" id="IPR006664">
    <property type="entry name" value="OMP_bac"/>
</dbReference>
<evidence type="ECO:0000256" key="3">
    <source>
        <dbReference type="ARBA" id="ARBA00023237"/>
    </source>
</evidence>
<dbReference type="Gene3D" id="3.30.1330.60">
    <property type="entry name" value="OmpA-like domain"/>
    <property type="match status" value="1"/>
</dbReference>
<dbReference type="Pfam" id="PF13432">
    <property type="entry name" value="TPR_16"/>
    <property type="match status" value="1"/>
</dbReference>
<dbReference type="Pfam" id="PF00691">
    <property type="entry name" value="OmpA"/>
    <property type="match status" value="1"/>
</dbReference>
<organism evidence="8 9">
    <name type="scientific">Reichenbachiella ulvae</name>
    <dbReference type="NCBI Taxonomy" id="2980104"/>
    <lineage>
        <taxon>Bacteria</taxon>
        <taxon>Pseudomonadati</taxon>
        <taxon>Bacteroidota</taxon>
        <taxon>Cytophagia</taxon>
        <taxon>Cytophagales</taxon>
        <taxon>Reichenbachiellaceae</taxon>
        <taxon>Reichenbachiella</taxon>
    </lineage>
</organism>
<evidence type="ECO:0000259" key="7">
    <source>
        <dbReference type="PROSITE" id="PS51123"/>
    </source>
</evidence>
<evidence type="ECO:0000313" key="9">
    <source>
        <dbReference type="Proteomes" id="UP001300692"/>
    </source>
</evidence>
<dbReference type="Gene3D" id="1.25.40.10">
    <property type="entry name" value="Tetratricopeptide repeat domain"/>
    <property type="match status" value="1"/>
</dbReference>
<dbReference type="PROSITE" id="PS51123">
    <property type="entry name" value="OMPA_2"/>
    <property type="match status" value="1"/>
</dbReference>
<dbReference type="Pfam" id="PF07676">
    <property type="entry name" value="PD40"/>
    <property type="match status" value="2"/>
</dbReference>
<dbReference type="RefSeq" id="WP_264138785.1">
    <property type="nucleotide sequence ID" value="NZ_JAOYOD010000001.1"/>
</dbReference>
<dbReference type="CDD" id="cd07185">
    <property type="entry name" value="OmpA_C-like"/>
    <property type="match status" value="1"/>
</dbReference>
<sequence length="678" mass="77266">MKSINPRIAIGLVALFVACSPLKQGNKSFEAGEYSTAIHQYKRALKKDDPVSNYKLAEAYRHSNKIKKAEPYYKAAIDNGIEEEQAYYYYAQALKSNKKEEEAKKVLEDYLANKGEQEEVVLWAQRELDNLNRMEEVRSKVSYFRVKNLDDINTEFAEYSPVYNNGYLYFTSNRDGGKTYKGTGTPFTDIYRVRTRGAKVDIETLQPLDEIINDPNINEGSITMSENGRTYIFAKANSGKANGTEEVNLYFTRYRNGRWSEPRPISVNKREAWDSTPALSPDGTTLYFSSNREGGYGGLDIYTATLNRRGRWVDVRNMGPEINTPGNEIFPYVGGTGVLYFSSDGHPGFGGLDLFEATRNSGKVVMENLGQPMNSAGDDFGLFLFNPSRGFFTSNRKGGKGDDDIYTFVNDDPNLKIVNYYLTGTTLTPNQTGELEPLPNTKVVLVDEEDGIIAEVFTEADGKYRFRVFPEENYNLIAEKENYFTTRIDFSTIGKSLDKKKLEEMVTNVEFQQDLPLNQIVIEKPIVLNNIYYDLDKADIKPEAAKELDKLVTIMKDNPEITIELSSHTDARADHDYNMNLSQRRAESAVKYIISNGIESKRLVAKGYGETKLIIEDAETEIEHQQNRRTEFKVTKYNVVHEEEEEGDFEFGEEDKESKEDYDDTDRFFSDLDEDTEN</sequence>
<dbReference type="SUPFAM" id="SSF49478">
    <property type="entry name" value="Cna protein B-type domain"/>
    <property type="match status" value="1"/>
</dbReference>
<comment type="subcellular location">
    <subcellularLocation>
        <location evidence="1">Cell outer membrane</location>
    </subcellularLocation>
</comment>
<feature type="coiled-coil region" evidence="5">
    <location>
        <begin position="608"/>
        <end position="635"/>
    </location>
</feature>
<dbReference type="PANTHER" id="PTHR30329">
    <property type="entry name" value="STATOR ELEMENT OF FLAGELLAR MOTOR COMPLEX"/>
    <property type="match status" value="1"/>
</dbReference>
<protein>
    <submittedName>
        <fullName evidence="8">OmpA family protein</fullName>
    </submittedName>
</protein>
<feature type="domain" description="OmpA-like" evidence="7">
    <location>
        <begin position="521"/>
        <end position="638"/>
    </location>
</feature>
<dbReference type="InterPro" id="IPR006665">
    <property type="entry name" value="OmpA-like"/>
</dbReference>
<dbReference type="InterPro" id="IPR011990">
    <property type="entry name" value="TPR-like_helical_dom_sf"/>
</dbReference>
<keyword evidence="2 4" id="KW-0472">Membrane</keyword>
<dbReference type="SUPFAM" id="SSF82171">
    <property type="entry name" value="DPP6 N-terminal domain-like"/>
    <property type="match status" value="1"/>
</dbReference>
<evidence type="ECO:0000256" key="5">
    <source>
        <dbReference type="SAM" id="Coils"/>
    </source>
</evidence>
<reference evidence="8 9" key="1">
    <citation type="submission" date="2022-10" db="EMBL/GenBank/DDBJ databases">
        <title>Comparative genomics and taxonomic characterization of three novel marine species of genus Reichenbachiella exhibiting antioxidant and polysaccharide degradation activities.</title>
        <authorList>
            <person name="Muhammad N."/>
            <person name="Lee Y.-J."/>
            <person name="Ko J."/>
            <person name="Kim S.-G."/>
        </authorList>
    </citation>
    <scope>NUCLEOTIDE SEQUENCE [LARGE SCALE GENOMIC DNA]</scope>
    <source>
        <strain evidence="8 9">ABR2-5</strain>
    </source>
</reference>
<comment type="caution">
    <text evidence="8">The sequence shown here is derived from an EMBL/GenBank/DDBJ whole genome shotgun (WGS) entry which is preliminary data.</text>
</comment>
<evidence type="ECO:0000256" key="4">
    <source>
        <dbReference type="PROSITE-ProRule" id="PRU00473"/>
    </source>
</evidence>
<dbReference type="SUPFAM" id="SSF103088">
    <property type="entry name" value="OmpA-like"/>
    <property type="match status" value="1"/>
</dbReference>
<proteinExistence type="predicted"/>
<gene>
    <name evidence="8" type="ORF">N7U62_14875</name>
</gene>
<accession>A0ABT3CWP7</accession>